<protein>
    <submittedName>
        <fullName evidence="1">Phosphate starvation-inducible protein PhoH</fullName>
    </submittedName>
</protein>
<dbReference type="EMBL" id="JAPTNG010000018">
    <property type="protein sequence ID" value="MCZ0832951.1"/>
    <property type="molecule type" value="Genomic_DNA"/>
</dbReference>
<organism evidence="1 2">
    <name type="scientific">Brevibacillus halotolerans</name>
    <dbReference type="NCBI Taxonomy" id="1507437"/>
    <lineage>
        <taxon>Bacteria</taxon>
        <taxon>Bacillati</taxon>
        <taxon>Bacillota</taxon>
        <taxon>Bacilli</taxon>
        <taxon>Bacillales</taxon>
        <taxon>Paenibacillaceae</taxon>
        <taxon>Brevibacillus</taxon>
    </lineage>
</organism>
<dbReference type="RefSeq" id="WP_212931052.1">
    <property type="nucleotide sequence ID" value="NZ_BORK01000001.1"/>
</dbReference>
<evidence type="ECO:0000313" key="2">
    <source>
        <dbReference type="Proteomes" id="UP001067708"/>
    </source>
</evidence>
<comment type="caution">
    <text evidence="1">The sequence shown here is derived from an EMBL/GenBank/DDBJ whole genome shotgun (WGS) entry which is preliminary data.</text>
</comment>
<proteinExistence type="predicted"/>
<name>A0ABT4I1L6_9BACL</name>
<sequence>MAQFKEILWLDPGHAFGLENRTSPFIVENFTQIDQYDFAEINVRPFKCIVIHDFIDQEYMFKHKEKISSFLDEGKIVIFSGHLCKEWLPGCPIFMPKKINTYEDYEISIATSNPIFEGVEPNDMTYNKGVAGFFARGTYSPVPAKAEVLLTLSDDLPVTYIDRHTTKGTILAHAGRDIFAHRMQNKSTDRISAQLLQWIHNEYETIQNSGGNNEKNRCNL</sequence>
<reference evidence="1" key="1">
    <citation type="submission" date="2022-09" db="EMBL/GenBank/DDBJ databases">
        <title>Genome analysis and characterization of larvicidal activity of Brevibacillus strains.</title>
        <authorList>
            <person name="Patrusheva E.V."/>
            <person name="Izotova A.O."/>
            <person name="Toshchakov S.V."/>
            <person name="Sineoky S.P."/>
        </authorList>
    </citation>
    <scope>NUCLEOTIDE SEQUENCE</scope>
    <source>
        <strain evidence="1">VKPM_B-13244</strain>
    </source>
</reference>
<dbReference type="Proteomes" id="UP001067708">
    <property type="component" value="Unassembled WGS sequence"/>
</dbReference>
<gene>
    <name evidence="1" type="ORF">O0535_19710</name>
</gene>
<evidence type="ECO:0000313" key="1">
    <source>
        <dbReference type="EMBL" id="MCZ0832951.1"/>
    </source>
</evidence>
<accession>A0ABT4I1L6</accession>
<keyword evidence="2" id="KW-1185">Reference proteome</keyword>